<accession>A0ABY4JU01</accession>
<dbReference type="Proteomes" id="UP000830639">
    <property type="component" value="Chromosome"/>
</dbReference>
<evidence type="ECO:0000313" key="2">
    <source>
        <dbReference type="Proteomes" id="UP000830639"/>
    </source>
</evidence>
<organism evidence="1 2">
    <name type="scientific">Gottfriedia acidiceleris</name>
    <dbReference type="NCBI Taxonomy" id="371036"/>
    <lineage>
        <taxon>Bacteria</taxon>
        <taxon>Bacillati</taxon>
        <taxon>Bacillota</taxon>
        <taxon>Bacilli</taxon>
        <taxon>Bacillales</taxon>
        <taxon>Bacillaceae</taxon>
        <taxon>Gottfriedia</taxon>
    </lineage>
</organism>
<protein>
    <submittedName>
        <fullName evidence="1">Uncharacterized protein</fullName>
    </submittedName>
</protein>
<gene>
    <name evidence="1" type="ORF">MY490_09820</name>
</gene>
<keyword evidence="2" id="KW-1185">Reference proteome</keyword>
<proteinExistence type="predicted"/>
<name>A0ABY4JU01_9BACI</name>
<evidence type="ECO:0000313" key="1">
    <source>
        <dbReference type="EMBL" id="UPM56102.1"/>
    </source>
</evidence>
<sequence length="115" mass="13498">MSIDFCIADTINEAAKSSRYVAFEEEVHEFLIKEEKFYVRKKNKESKNLDLLLGLDPYGDKIFNDQEIKELIRICEYIIYNFKNDFNELYIFSVELKELCLNALDKGKQIVAVGD</sequence>
<dbReference type="EMBL" id="CP096034">
    <property type="protein sequence ID" value="UPM56102.1"/>
    <property type="molecule type" value="Genomic_DNA"/>
</dbReference>
<dbReference type="RefSeq" id="WP_248269017.1">
    <property type="nucleotide sequence ID" value="NZ_CP096034.1"/>
</dbReference>
<reference evidence="1 2" key="1">
    <citation type="submission" date="2022-04" db="EMBL/GenBank/DDBJ databases">
        <title>Mechanism of arsenic methylation and mitigation arsenic toxicity by Bacillus sp. LH14 from an Arsenic-Contaminated Paddy Soil.</title>
        <authorList>
            <person name="Wang D."/>
        </authorList>
    </citation>
    <scope>NUCLEOTIDE SEQUENCE [LARGE SCALE GENOMIC DNA]</scope>
    <source>
        <strain evidence="1 2">LH14</strain>
    </source>
</reference>